<feature type="transmembrane region" description="Helical" evidence="1">
    <location>
        <begin position="480"/>
        <end position="498"/>
    </location>
</feature>
<dbReference type="InterPro" id="IPR018580">
    <property type="entry name" value="Uncharacterised_YfhO"/>
</dbReference>
<dbReference type="STRING" id="1798374.A2Z33_02950"/>
<keyword evidence="1" id="KW-0472">Membrane</keyword>
<protein>
    <recommendedName>
        <fullName evidence="4">YfhO family protein</fullName>
    </recommendedName>
</protein>
<dbReference type="Proteomes" id="UP000178448">
    <property type="component" value="Unassembled WGS sequence"/>
</dbReference>
<evidence type="ECO:0000313" key="2">
    <source>
        <dbReference type="EMBL" id="OGG01345.1"/>
    </source>
</evidence>
<keyword evidence="1" id="KW-1133">Transmembrane helix</keyword>
<comment type="caution">
    <text evidence="2">The sequence shown here is derived from an EMBL/GenBank/DDBJ whole genome shotgun (WGS) entry which is preliminary data.</text>
</comment>
<evidence type="ECO:0008006" key="4">
    <source>
        <dbReference type="Google" id="ProtNLM"/>
    </source>
</evidence>
<dbReference type="PANTHER" id="PTHR38454">
    <property type="entry name" value="INTEGRAL MEMBRANE PROTEIN-RELATED"/>
    <property type="match status" value="1"/>
</dbReference>
<accession>A0A1F5YMG7</accession>
<feature type="transmembrane region" description="Helical" evidence="1">
    <location>
        <begin position="386"/>
        <end position="405"/>
    </location>
</feature>
<name>A0A1F5YMG7_9BACT</name>
<keyword evidence="1" id="KW-0812">Transmembrane</keyword>
<evidence type="ECO:0000256" key="1">
    <source>
        <dbReference type="SAM" id="Phobius"/>
    </source>
</evidence>
<feature type="transmembrane region" description="Helical" evidence="1">
    <location>
        <begin position="412"/>
        <end position="432"/>
    </location>
</feature>
<proteinExistence type="predicted"/>
<organism evidence="2 3">
    <name type="scientific">Candidatus Gottesmanbacteria bacterium RBG_16_52_11</name>
    <dbReference type="NCBI Taxonomy" id="1798374"/>
    <lineage>
        <taxon>Bacteria</taxon>
        <taxon>Candidatus Gottesmaniibacteriota</taxon>
    </lineage>
</organism>
<feature type="transmembrane region" description="Helical" evidence="1">
    <location>
        <begin position="452"/>
        <end position="471"/>
    </location>
</feature>
<dbReference type="AlphaFoldDB" id="A0A1F5YMG7"/>
<feature type="transmembrane region" description="Helical" evidence="1">
    <location>
        <begin position="122"/>
        <end position="143"/>
    </location>
</feature>
<evidence type="ECO:0000313" key="3">
    <source>
        <dbReference type="Proteomes" id="UP000178448"/>
    </source>
</evidence>
<reference evidence="2 3" key="1">
    <citation type="journal article" date="2016" name="Nat. Commun.">
        <title>Thousands of microbial genomes shed light on interconnected biogeochemical processes in an aquifer system.</title>
        <authorList>
            <person name="Anantharaman K."/>
            <person name="Brown C.T."/>
            <person name="Hug L.A."/>
            <person name="Sharon I."/>
            <person name="Castelle C.J."/>
            <person name="Probst A.J."/>
            <person name="Thomas B.C."/>
            <person name="Singh A."/>
            <person name="Wilkins M.J."/>
            <person name="Karaoz U."/>
            <person name="Brodie E.L."/>
            <person name="Williams K.H."/>
            <person name="Hubbard S.S."/>
            <person name="Banfield J.F."/>
        </authorList>
    </citation>
    <scope>NUCLEOTIDE SEQUENCE [LARGE SCALE GENOMIC DNA]</scope>
</reference>
<feature type="transmembrane region" description="Helical" evidence="1">
    <location>
        <begin position="349"/>
        <end position="374"/>
    </location>
</feature>
<dbReference type="PANTHER" id="PTHR38454:SF1">
    <property type="entry name" value="INTEGRAL MEMBRANE PROTEIN"/>
    <property type="match status" value="1"/>
</dbReference>
<gene>
    <name evidence="2" type="ORF">A2Z33_02950</name>
</gene>
<dbReference type="EMBL" id="MFJD01000017">
    <property type="protein sequence ID" value="OGG01345.1"/>
    <property type="molecule type" value="Genomic_DNA"/>
</dbReference>
<sequence length="757" mass="82946">MSIKRADLLAVLVLAVLAAVFFHKVFLGLIPVPSDALIGLYHPWRDKFEALYPRGMPFKNFLTTDPVRQQIPWRKIAIDQWKTGELPGWNPYNGTGSSLAANVQSGAWYPFNLLFSVLDFPAAWTALIVLQPLLATVFMYVFLRNRNLRTVAAGYGAVVWGYGGFAAAWMTWGTIVQTAVWLPLSLYAIDRLVAASVRRENLISGTLLSASVIMMLLAGHAQIALYCLLAIAAYLVWVFREHRSAYAKIFTAAAAMTAAIAVSSVQLAPFISLALRSARVSDPSVWRIPGWFIPWQHLAQFLAPDFFGNPSTLNYWGVWNYGEFLGYSGIFTVVLVLVALYQRRKEYEFFFWLLAAGMLVATPNPVSILLARAGIPVWSAMQPTRILSLVVFTLAVLSAAGLDSIRGSSRSALIRALIPVGLGLSVLWSIAVTGSRTGSALSPALGIALRNLVLPTGVFTISGISVWFLMISKRKAAKPVLMLFLTLILTADLFRMGWKFIPFTPAPLFYSEPASITYLKNLPKPFRVAATDLRLAPPNSLSYYGIESVDIYDPLYDVRLGNFMEAMNGQTGPPGAGESFTRIITVSDPQSPFLRYANVTHILSLDAINLPGFTKVYEEGRTKVYKLENTSPRFYLAGEILQVSADNEALELMKSGFAPGRAVLTGRGTVTGLSGRQLTEDESVSVLSYAANSVKLRVRTADTRLLVNITAADPGWTADVDGQQAFIIPVNYLFQGVAVPAGDHLVSFRYNPVAAVL</sequence>
<feature type="transmembrane region" description="Helical" evidence="1">
    <location>
        <begin position="155"/>
        <end position="175"/>
    </location>
</feature>
<feature type="transmembrane region" description="Helical" evidence="1">
    <location>
        <begin position="324"/>
        <end position="342"/>
    </location>
</feature>
<dbReference type="Pfam" id="PF09586">
    <property type="entry name" value="YfhO"/>
    <property type="match status" value="1"/>
</dbReference>
<feature type="transmembrane region" description="Helical" evidence="1">
    <location>
        <begin position="249"/>
        <end position="275"/>
    </location>
</feature>
<feature type="transmembrane region" description="Helical" evidence="1">
    <location>
        <begin position="212"/>
        <end position="237"/>
    </location>
</feature>